<evidence type="ECO:0000256" key="1">
    <source>
        <dbReference type="SAM" id="Phobius"/>
    </source>
</evidence>
<proteinExistence type="predicted"/>
<dbReference type="AlphaFoldDB" id="A6IH34"/>
<reference evidence="3" key="1">
    <citation type="submission" date="2005-09" db="EMBL/GenBank/DDBJ databases">
        <authorList>
            <person name="Mural R.J."/>
            <person name="Li P.W."/>
            <person name="Adams M.D."/>
            <person name="Amanatides P.G."/>
            <person name="Baden-Tillson H."/>
            <person name="Barnstead M."/>
            <person name="Chin S.H."/>
            <person name="Dew I."/>
            <person name="Evans C.A."/>
            <person name="Ferriera S."/>
            <person name="Flanigan M."/>
            <person name="Fosler C."/>
            <person name="Glodek A."/>
            <person name="Gu Z."/>
            <person name="Holt R.A."/>
            <person name="Jennings D."/>
            <person name="Kraft C.L."/>
            <person name="Lu F."/>
            <person name="Nguyen T."/>
            <person name="Nusskern D.R."/>
            <person name="Pfannkoch C.M."/>
            <person name="Sitter C."/>
            <person name="Sutton G.G."/>
            <person name="Venter J.C."/>
            <person name="Wang Z."/>
            <person name="Woodage T."/>
            <person name="Zheng X.H."/>
            <person name="Zhong F."/>
        </authorList>
    </citation>
    <scope>NUCLEOTIDE SEQUENCE [LARGE SCALE GENOMIC DNA]</scope>
    <source>
        <strain>BN</strain>
        <strain evidence="3">Sprague-Dawley</strain>
    </source>
</reference>
<keyword evidence="1" id="KW-1133">Transmembrane helix</keyword>
<evidence type="ECO:0000313" key="2">
    <source>
        <dbReference type="EMBL" id="EDM00982.1"/>
    </source>
</evidence>
<protein>
    <submittedName>
        <fullName evidence="2">RCG41290</fullName>
    </submittedName>
</protein>
<feature type="non-terminal residue" evidence="2">
    <location>
        <position position="47"/>
    </location>
</feature>
<keyword evidence="1" id="KW-0812">Transmembrane</keyword>
<dbReference type="Proteomes" id="UP000234681">
    <property type="component" value="Chromosome 2"/>
</dbReference>
<dbReference type="EMBL" id="CH473961">
    <property type="protein sequence ID" value="EDM00982.1"/>
    <property type="molecule type" value="Genomic_DNA"/>
</dbReference>
<feature type="transmembrane region" description="Helical" evidence="1">
    <location>
        <begin position="20"/>
        <end position="43"/>
    </location>
</feature>
<evidence type="ECO:0000313" key="3">
    <source>
        <dbReference type="Proteomes" id="UP000234681"/>
    </source>
</evidence>
<organism evidence="2 3">
    <name type="scientific">Rattus norvegicus</name>
    <name type="common">Rat</name>
    <dbReference type="NCBI Taxonomy" id="10116"/>
    <lineage>
        <taxon>Eukaryota</taxon>
        <taxon>Metazoa</taxon>
        <taxon>Chordata</taxon>
        <taxon>Craniata</taxon>
        <taxon>Vertebrata</taxon>
        <taxon>Euteleostomi</taxon>
        <taxon>Mammalia</taxon>
        <taxon>Eutheria</taxon>
        <taxon>Euarchontoglires</taxon>
        <taxon>Glires</taxon>
        <taxon>Rodentia</taxon>
        <taxon>Myomorpha</taxon>
        <taxon>Muroidea</taxon>
        <taxon>Muridae</taxon>
        <taxon>Murinae</taxon>
        <taxon>Rattus</taxon>
    </lineage>
</organism>
<name>A6IH34_RAT</name>
<gene>
    <name evidence="2" type="ORF">rCG_41290</name>
</gene>
<sequence>MILMKLRYCWKRIYQLPQRIITLLRKTMIFFEINFITIGVNIAKVYT</sequence>
<keyword evidence="1" id="KW-0472">Membrane</keyword>
<accession>A6IH34</accession>